<dbReference type="PANTHER" id="PTHR10291:SF0">
    <property type="entry name" value="DEHYDRODOLICHYL DIPHOSPHATE SYNTHASE 2"/>
    <property type="match status" value="1"/>
</dbReference>
<evidence type="ECO:0000256" key="2">
    <source>
        <dbReference type="HAMAP-Rule" id="MF_01139"/>
    </source>
</evidence>
<feature type="binding site" evidence="2">
    <location>
        <begin position="37"/>
        <end position="40"/>
    </location>
    <ligand>
        <name>substrate</name>
    </ligand>
</feature>
<keyword evidence="2" id="KW-0479">Metal-binding</keyword>
<feature type="binding site" evidence="2">
    <location>
        <position position="85"/>
    </location>
    <ligand>
        <name>substrate</name>
    </ligand>
</feature>
<dbReference type="InterPro" id="IPR036424">
    <property type="entry name" value="UPP_synth-like_sf"/>
</dbReference>
<dbReference type="HAMAP" id="MF_01139">
    <property type="entry name" value="ISPT"/>
    <property type="match status" value="1"/>
</dbReference>
<reference evidence="3 4" key="1">
    <citation type="submission" date="2016-10" db="EMBL/GenBank/DDBJ databases">
        <authorList>
            <person name="de Groot N.N."/>
        </authorList>
    </citation>
    <scope>NUCLEOTIDE SEQUENCE [LARGE SCALE GENOMIC DNA]</scope>
    <source>
        <strain evidence="3 4">DSM 13305</strain>
    </source>
</reference>
<comment type="function">
    <text evidence="2">Catalyzes the condensation of isopentenyl diphosphate (IPP) with allylic pyrophosphates generating different type of terpenoids.</text>
</comment>
<keyword evidence="4" id="KW-1185">Reference proteome</keyword>
<sequence>MWKKWFGKQQVQVTGQDLYDKLDKDNLPEHVAVIMDGNGRWAQKKGMPRTYGHSAGVEALRKIVTVASDIGLKVLTTYAFSTENWKRPVEEVDFLMKLFSDFLDSEINELHNKRVQIRFIGKLDELAPALQHKMEKAQDRTRHNPGLILNLAVNYGGRAELVRAVQIIAEKVQNGNCTPADIDESLIKKYLYTADLPDPDLLIRPGGDCRISNFLLWQLAYTEIWLTGMNWPDFGPEQFIQALQDYQQRERRFGGLRKT</sequence>
<feature type="binding site" evidence="2">
    <location>
        <position position="53"/>
    </location>
    <ligand>
        <name>substrate</name>
    </ligand>
</feature>
<accession>A0A1H8SP57</accession>
<dbReference type="GO" id="GO:0000287">
    <property type="term" value="F:magnesium ion binding"/>
    <property type="evidence" value="ECO:0007669"/>
    <property type="project" value="UniProtKB-UniRule"/>
</dbReference>
<dbReference type="EMBL" id="FODY01000005">
    <property type="protein sequence ID" value="SEO80316.1"/>
    <property type="molecule type" value="Genomic_DNA"/>
</dbReference>
<dbReference type="NCBIfam" id="NF011405">
    <property type="entry name" value="PRK14830.1"/>
    <property type="match status" value="1"/>
</dbReference>
<keyword evidence="2" id="KW-0460">Magnesium</keyword>
<comment type="similarity">
    <text evidence="2">Belongs to the UPP synthase family.</text>
</comment>
<keyword evidence="1 2" id="KW-0808">Transferase</keyword>
<dbReference type="Gene3D" id="3.40.1180.10">
    <property type="entry name" value="Decaprenyl diphosphate synthase-like"/>
    <property type="match status" value="1"/>
</dbReference>
<protein>
    <recommendedName>
        <fullName evidence="2">Isoprenyl transferase</fullName>
        <ecNumber evidence="2">2.5.1.-</ecNumber>
    </recommendedName>
</protein>
<dbReference type="PANTHER" id="PTHR10291">
    <property type="entry name" value="DEHYDRODOLICHYL DIPHOSPHATE SYNTHASE FAMILY MEMBER"/>
    <property type="match status" value="1"/>
</dbReference>
<evidence type="ECO:0000256" key="1">
    <source>
        <dbReference type="ARBA" id="ARBA00022679"/>
    </source>
</evidence>
<dbReference type="OrthoDB" id="4191603at2"/>
<dbReference type="InterPro" id="IPR001441">
    <property type="entry name" value="UPP_synth-like"/>
</dbReference>
<feature type="binding site" evidence="2">
    <location>
        <position position="223"/>
    </location>
    <ligand>
        <name>Mg(2+)</name>
        <dbReference type="ChEBI" id="CHEBI:18420"/>
    </ligand>
</feature>
<dbReference type="CDD" id="cd00475">
    <property type="entry name" value="Cis_IPPS"/>
    <property type="match status" value="1"/>
</dbReference>
<dbReference type="NCBIfam" id="TIGR00055">
    <property type="entry name" value="uppS"/>
    <property type="match status" value="1"/>
</dbReference>
<dbReference type="AlphaFoldDB" id="A0A1H8SP57"/>
<comment type="subunit">
    <text evidence="2">Homodimer.</text>
</comment>
<organism evidence="3 4">
    <name type="scientific">Propionispora vibrioides</name>
    <dbReference type="NCBI Taxonomy" id="112903"/>
    <lineage>
        <taxon>Bacteria</taxon>
        <taxon>Bacillati</taxon>
        <taxon>Bacillota</taxon>
        <taxon>Negativicutes</taxon>
        <taxon>Selenomonadales</taxon>
        <taxon>Sporomusaceae</taxon>
        <taxon>Propionispora</taxon>
    </lineage>
</organism>
<dbReference type="Pfam" id="PF01255">
    <property type="entry name" value="Prenyltransf"/>
    <property type="match status" value="1"/>
</dbReference>
<dbReference type="SUPFAM" id="SSF64005">
    <property type="entry name" value="Undecaprenyl diphosphate synthase"/>
    <property type="match status" value="1"/>
</dbReference>
<dbReference type="FunFam" id="3.40.1180.10:FF:000001">
    <property type="entry name" value="(2E,6E)-farnesyl-diphosphate-specific ditrans,polycis-undecaprenyl-diphosphate synthase"/>
    <property type="match status" value="1"/>
</dbReference>
<feature type="binding site" evidence="2">
    <location>
        <begin position="210"/>
        <end position="212"/>
    </location>
    <ligand>
        <name>substrate</name>
    </ligand>
</feature>
<feature type="active site" description="Proton acceptor" evidence="2">
    <location>
        <position position="84"/>
    </location>
</feature>
<feature type="binding site" evidence="2">
    <location>
        <position position="49"/>
    </location>
    <ligand>
        <name>substrate</name>
    </ligand>
</feature>
<evidence type="ECO:0000313" key="3">
    <source>
        <dbReference type="EMBL" id="SEO80316.1"/>
    </source>
</evidence>
<dbReference type="EC" id="2.5.1.-" evidence="2"/>
<proteinExistence type="inferred from homology"/>
<name>A0A1H8SP57_9FIRM</name>
<feature type="binding site" evidence="2">
    <location>
        <position position="204"/>
    </location>
    <ligand>
        <name>substrate</name>
    </ligand>
</feature>
<evidence type="ECO:0000313" key="4">
    <source>
        <dbReference type="Proteomes" id="UP000198847"/>
    </source>
</evidence>
<feature type="active site" evidence="2">
    <location>
        <position position="36"/>
    </location>
</feature>
<dbReference type="RefSeq" id="WP_091744876.1">
    <property type="nucleotide sequence ID" value="NZ_FODY01000005.1"/>
</dbReference>
<feature type="binding site" evidence="2">
    <location>
        <begin position="81"/>
        <end position="83"/>
    </location>
    <ligand>
        <name>substrate</name>
    </ligand>
</feature>
<comment type="cofactor">
    <cofactor evidence="2">
        <name>Mg(2+)</name>
        <dbReference type="ChEBI" id="CHEBI:18420"/>
    </cofactor>
    <text evidence="2">Binds 2 magnesium ions per subunit.</text>
</comment>
<dbReference type="InterPro" id="IPR018520">
    <property type="entry name" value="UPP_synth-like_CS"/>
</dbReference>
<feature type="binding site" evidence="2">
    <location>
        <position position="87"/>
    </location>
    <ligand>
        <name>substrate</name>
    </ligand>
</feature>
<feature type="binding site" evidence="2">
    <location>
        <position position="41"/>
    </location>
    <ligand>
        <name>substrate</name>
    </ligand>
</feature>
<dbReference type="STRING" id="112903.SAMN04490178_105138"/>
<dbReference type="PROSITE" id="PS01066">
    <property type="entry name" value="UPP_SYNTHASE"/>
    <property type="match status" value="1"/>
</dbReference>
<gene>
    <name evidence="3" type="ORF">SAMN04490178_105138</name>
</gene>
<dbReference type="Proteomes" id="UP000198847">
    <property type="component" value="Unassembled WGS sequence"/>
</dbReference>
<dbReference type="GO" id="GO:0045547">
    <property type="term" value="F:ditrans,polycis-polyprenyl diphosphate synthase [(2E,6E)-farnesyl diphosphate specific] activity"/>
    <property type="evidence" value="ECO:0007669"/>
    <property type="project" value="TreeGrafter"/>
</dbReference>
<dbReference type="GO" id="GO:0016094">
    <property type="term" value="P:polyprenol biosynthetic process"/>
    <property type="evidence" value="ECO:0007669"/>
    <property type="project" value="TreeGrafter"/>
</dbReference>
<feature type="binding site" evidence="2">
    <location>
        <position position="36"/>
    </location>
    <ligand>
        <name>Mg(2+)</name>
        <dbReference type="ChEBI" id="CHEBI:18420"/>
    </ligand>
</feature>